<sequence>MSIKGLFGDLRDYLSMKPDDAVRDFVGDFDWNLIPRNLAPNTLPVAGQLEGAAEHSSGWEKRIVEALATNRQSLHWGQNFAATDFGQAFADNYGFIEMLGTRGAYQSGDMAGGFLVLGPMQHFPSHRQVAEELCIPLTAGSYWMRDGGAFEERKVGEVIVHDSNEPHAIETPDAPLVAIYLWRDGDLAQKPET</sequence>
<proteinExistence type="predicted"/>
<accession>A0ABW3FIF3</accession>
<dbReference type="InterPro" id="IPR011051">
    <property type="entry name" value="RmlC_Cupin_sf"/>
</dbReference>
<gene>
    <name evidence="1" type="ORF">ACFQ14_15125</name>
</gene>
<evidence type="ECO:0000313" key="1">
    <source>
        <dbReference type="EMBL" id="MFD0917734.1"/>
    </source>
</evidence>
<dbReference type="Pfam" id="PF16867">
    <property type="entry name" value="DMSP_lyase"/>
    <property type="match status" value="1"/>
</dbReference>
<dbReference type="InterPro" id="IPR014710">
    <property type="entry name" value="RmlC-like_jellyroll"/>
</dbReference>
<dbReference type="Proteomes" id="UP001597101">
    <property type="component" value="Unassembled WGS sequence"/>
</dbReference>
<dbReference type="GO" id="GO:0016829">
    <property type="term" value="F:lyase activity"/>
    <property type="evidence" value="ECO:0007669"/>
    <property type="project" value="UniProtKB-KW"/>
</dbReference>
<dbReference type="RefSeq" id="WP_377213588.1">
    <property type="nucleotide sequence ID" value="NZ_JBHTJV010000025.1"/>
</dbReference>
<dbReference type="Gene3D" id="2.60.120.10">
    <property type="entry name" value="Jelly Rolls"/>
    <property type="match status" value="1"/>
</dbReference>
<dbReference type="EMBL" id="JBHTJV010000025">
    <property type="protein sequence ID" value="MFD0917734.1"/>
    <property type="molecule type" value="Genomic_DNA"/>
</dbReference>
<organism evidence="1 2">
    <name type="scientific">Pseudahrensia aquimaris</name>
    <dbReference type="NCBI Taxonomy" id="744461"/>
    <lineage>
        <taxon>Bacteria</taxon>
        <taxon>Pseudomonadati</taxon>
        <taxon>Pseudomonadota</taxon>
        <taxon>Alphaproteobacteria</taxon>
        <taxon>Hyphomicrobiales</taxon>
        <taxon>Ahrensiaceae</taxon>
        <taxon>Pseudahrensia</taxon>
    </lineage>
</organism>
<keyword evidence="1" id="KW-0456">Lyase</keyword>
<reference evidence="2" key="1">
    <citation type="journal article" date="2019" name="Int. J. Syst. Evol. Microbiol.">
        <title>The Global Catalogue of Microorganisms (GCM) 10K type strain sequencing project: providing services to taxonomists for standard genome sequencing and annotation.</title>
        <authorList>
            <consortium name="The Broad Institute Genomics Platform"/>
            <consortium name="The Broad Institute Genome Sequencing Center for Infectious Disease"/>
            <person name="Wu L."/>
            <person name="Ma J."/>
        </authorList>
    </citation>
    <scope>NUCLEOTIDE SEQUENCE [LARGE SCALE GENOMIC DNA]</scope>
    <source>
        <strain evidence="2">CCUG 60023</strain>
    </source>
</reference>
<comment type="caution">
    <text evidence="1">The sequence shown here is derived from an EMBL/GenBank/DDBJ whole genome shotgun (WGS) entry which is preliminary data.</text>
</comment>
<dbReference type="InterPro" id="IPR031723">
    <property type="entry name" value="DMSP_lyase"/>
</dbReference>
<protein>
    <submittedName>
        <fullName evidence="1">Dimethylsulfonioproprionate lyase family protein</fullName>
    </submittedName>
</protein>
<keyword evidence="2" id="KW-1185">Reference proteome</keyword>
<name>A0ABW3FIF3_9HYPH</name>
<evidence type="ECO:0000313" key="2">
    <source>
        <dbReference type="Proteomes" id="UP001597101"/>
    </source>
</evidence>
<dbReference type="SUPFAM" id="SSF51182">
    <property type="entry name" value="RmlC-like cupins"/>
    <property type="match status" value="1"/>
</dbReference>